<organism evidence="1 2">
    <name type="scientific">Suillus discolor</name>
    <dbReference type="NCBI Taxonomy" id="1912936"/>
    <lineage>
        <taxon>Eukaryota</taxon>
        <taxon>Fungi</taxon>
        <taxon>Dikarya</taxon>
        <taxon>Basidiomycota</taxon>
        <taxon>Agaricomycotina</taxon>
        <taxon>Agaricomycetes</taxon>
        <taxon>Agaricomycetidae</taxon>
        <taxon>Boletales</taxon>
        <taxon>Suillineae</taxon>
        <taxon>Suillaceae</taxon>
        <taxon>Suillus</taxon>
    </lineage>
</organism>
<evidence type="ECO:0000313" key="2">
    <source>
        <dbReference type="Proteomes" id="UP000823399"/>
    </source>
</evidence>
<keyword evidence="2" id="KW-1185">Reference proteome</keyword>
<dbReference type="InterPro" id="IPR050081">
    <property type="entry name" value="Ile-tRNA_ligase"/>
</dbReference>
<proteinExistence type="predicted"/>
<dbReference type="GO" id="GO:0004822">
    <property type="term" value="F:isoleucine-tRNA ligase activity"/>
    <property type="evidence" value="ECO:0007669"/>
    <property type="project" value="TreeGrafter"/>
</dbReference>
<dbReference type="Proteomes" id="UP000823399">
    <property type="component" value="Unassembled WGS sequence"/>
</dbReference>
<dbReference type="GO" id="GO:0006428">
    <property type="term" value="P:isoleucyl-tRNA aminoacylation"/>
    <property type="evidence" value="ECO:0007669"/>
    <property type="project" value="TreeGrafter"/>
</dbReference>
<sequence length="393" mass="44435">MHETKLGEHKIHYYPVWDFHGLPIENKALQESKMNALLLPPNVIHAAAKAMAEHEMKMQQKEFEQYFNKWLTKPIPHHSHEHCSPRSLGQGSFGKFSSMNHYILDSNSKHGHCHSSFKKDALVVAKDHLLALEHIIGPHKVIAEIKGHRSGLLQGPTDIICHVDDAGKFSLGVAHVVGEEAVQTLVCQEVLKGGNKAIVRLLESIGSLSDRATSQWFANLDSIKDNVLHALKDLAIYWSHSFTRVLNGAFLASECGVSQFRLYTTGSPYRCDRCGYYCTLLLGHLQQEHETRHESMSSSRWAVDGPDDKGLEVDDRCFSSNDEGNNEVQHIPKPNQECAKDFMMHNLFWRQAGFKAPNSWDNQADFAKWNPMIMQQAFHVHPLLNPPVSDRIV</sequence>
<dbReference type="OrthoDB" id="2343366at2759"/>
<evidence type="ECO:0000313" key="1">
    <source>
        <dbReference type="EMBL" id="KAG2108197.1"/>
    </source>
</evidence>
<name>A0A9P7F5V4_9AGAM</name>
<dbReference type="AlphaFoldDB" id="A0A9P7F5V4"/>
<dbReference type="EMBL" id="JABBWM010000028">
    <property type="protein sequence ID" value="KAG2108197.1"/>
    <property type="molecule type" value="Genomic_DNA"/>
</dbReference>
<comment type="caution">
    <text evidence="1">The sequence shown here is derived from an EMBL/GenBank/DDBJ whole genome shotgun (WGS) entry which is preliminary data.</text>
</comment>
<dbReference type="PANTHER" id="PTHR42765:SF1">
    <property type="entry name" value="ISOLEUCINE--TRNA LIGASE, MITOCHONDRIAL"/>
    <property type="match status" value="1"/>
</dbReference>
<dbReference type="GeneID" id="64695959"/>
<dbReference type="RefSeq" id="XP_041292716.1">
    <property type="nucleotide sequence ID" value="XM_041433700.1"/>
</dbReference>
<dbReference type="GO" id="GO:0005739">
    <property type="term" value="C:mitochondrion"/>
    <property type="evidence" value="ECO:0007669"/>
    <property type="project" value="TreeGrafter"/>
</dbReference>
<gene>
    <name evidence="1" type="ORF">F5147DRAFT_652920</name>
</gene>
<protein>
    <submittedName>
        <fullName evidence="1">Uncharacterized protein</fullName>
    </submittedName>
</protein>
<reference evidence="1" key="1">
    <citation type="journal article" date="2020" name="New Phytol.">
        <title>Comparative genomics reveals dynamic genome evolution in host specialist ectomycorrhizal fungi.</title>
        <authorList>
            <person name="Lofgren L.A."/>
            <person name="Nguyen N.H."/>
            <person name="Vilgalys R."/>
            <person name="Ruytinx J."/>
            <person name="Liao H.L."/>
            <person name="Branco S."/>
            <person name="Kuo A."/>
            <person name="LaButti K."/>
            <person name="Lipzen A."/>
            <person name="Andreopoulos W."/>
            <person name="Pangilinan J."/>
            <person name="Riley R."/>
            <person name="Hundley H."/>
            <person name="Na H."/>
            <person name="Barry K."/>
            <person name="Grigoriev I.V."/>
            <person name="Stajich J.E."/>
            <person name="Kennedy P.G."/>
        </authorList>
    </citation>
    <scope>NUCLEOTIDE SEQUENCE</scope>
    <source>
        <strain evidence="1">FC423</strain>
    </source>
</reference>
<dbReference type="PANTHER" id="PTHR42765">
    <property type="entry name" value="SOLEUCYL-TRNA SYNTHETASE"/>
    <property type="match status" value="1"/>
</dbReference>
<dbReference type="GO" id="GO:0032543">
    <property type="term" value="P:mitochondrial translation"/>
    <property type="evidence" value="ECO:0007669"/>
    <property type="project" value="TreeGrafter"/>
</dbReference>
<accession>A0A9P7F5V4</accession>